<evidence type="ECO:0000313" key="1">
    <source>
        <dbReference type="EMBL" id="CDS82957.1"/>
    </source>
</evidence>
<proteinExistence type="predicted"/>
<dbReference type="EMBL" id="FUPS01000024">
    <property type="protein sequence ID" value="SJT27681.1"/>
    <property type="molecule type" value="Genomic_DNA"/>
</dbReference>
<accession>A0A068ZX08</accession>
<dbReference type="InterPro" id="IPR038559">
    <property type="entry name" value="XkdN-like_sf"/>
</dbReference>
<dbReference type="InterPro" id="IPR014986">
    <property type="entry name" value="XkdN-like"/>
</dbReference>
<dbReference type="RefSeq" id="WP_021362368.1">
    <property type="nucleotide sequence ID" value="NZ_BIPF01000058.1"/>
</dbReference>
<reference evidence="2 3" key="2">
    <citation type="submission" date="2017-02" db="EMBL/GenBank/DDBJ databases">
        <authorList>
            <consortium name="Pathogen Informatics"/>
        </authorList>
    </citation>
    <scope>NUCLEOTIDE SEQUENCE [LARGE SCALE GENOMIC DNA]</scope>
    <source>
        <strain evidence="2 3">VRECD0157</strain>
    </source>
</reference>
<evidence type="ECO:0000313" key="3">
    <source>
        <dbReference type="Proteomes" id="UP000189137"/>
    </source>
</evidence>
<name>A0A068ZX08_CLODI</name>
<evidence type="ECO:0000313" key="2">
    <source>
        <dbReference type="EMBL" id="SJT27681.1"/>
    </source>
</evidence>
<reference evidence="1" key="1">
    <citation type="submission" date="2014-07" db="EMBL/GenBank/DDBJ databases">
        <authorList>
            <person name="Monot Marc"/>
        </authorList>
    </citation>
    <scope>NUCLEOTIDE SEQUENCE</scope>
    <source>
        <strain evidence="1">7032994</strain>
    </source>
</reference>
<dbReference type="Proteomes" id="UP000189137">
    <property type="component" value="Unassembled WGS sequence"/>
</dbReference>
<dbReference type="Pfam" id="PF08890">
    <property type="entry name" value="Phage_TAC_5"/>
    <property type="match status" value="1"/>
</dbReference>
<gene>
    <name evidence="1" type="ORF">BN1097_1310016</name>
    <name evidence="2" type="ORF">SAMEA3375112_04149</name>
</gene>
<dbReference type="EMBL" id="LK932338">
    <property type="protein sequence ID" value="CDS82957.1"/>
    <property type="molecule type" value="Genomic_DNA"/>
</dbReference>
<dbReference type="AlphaFoldDB" id="A0A068ZX08"/>
<protein>
    <submittedName>
        <fullName evidence="2">Phage XkdN-like protein</fullName>
    </submittedName>
</protein>
<organism evidence="1">
    <name type="scientific">Clostridioides difficile</name>
    <name type="common">Peptoclostridium difficile</name>
    <dbReference type="NCBI Taxonomy" id="1496"/>
    <lineage>
        <taxon>Bacteria</taxon>
        <taxon>Bacillati</taxon>
        <taxon>Bacillota</taxon>
        <taxon>Clostridia</taxon>
        <taxon>Peptostreptococcales</taxon>
        <taxon>Peptostreptococcaceae</taxon>
        <taxon>Clostridioides</taxon>
    </lineage>
</organism>
<dbReference type="Gene3D" id="3.30.2220.30">
    <property type="match status" value="1"/>
</dbReference>
<sequence>MANLDKEFLNEGIEEERELTKEEIAKQQEDNIIMKLTEDAILPEKTIFVKRLDIPLTLRALTEKEISALQKKYTKVTKVRGRRESKLMEDEFNIALIEKATIVPNFCDARLLNSMNVSSGVEFIRRKFLAGEIALISDEVLELSGFYEELSDDDIKN</sequence>